<dbReference type="Proteomes" id="UP001047646">
    <property type="component" value="Chromosome"/>
</dbReference>
<reference evidence="4" key="1">
    <citation type="journal article" date="2021" name="Microorganisms">
        <title>The Ever-Expanding Pseudomonas Genus: Description of 43 New Species and Partition of the Pseudomonas putida Group.</title>
        <authorList>
            <person name="Girard L."/>
            <person name="Lood C."/>
            <person name="Hofte M."/>
            <person name="Vandamme P."/>
            <person name="Rokni-Zadeh H."/>
            <person name="van Noort V."/>
            <person name="Lavigne R."/>
            <person name="De Mot R."/>
        </authorList>
    </citation>
    <scope>NUCLEOTIDE SEQUENCE</scope>
    <source>
        <strain evidence="4">COW39</strain>
    </source>
</reference>
<organism evidence="4 5">
    <name type="scientific">Pseudomonas muyukensis</name>
    <dbReference type="NCBI Taxonomy" id="2842357"/>
    <lineage>
        <taxon>Bacteria</taxon>
        <taxon>Pseudomonadati</taxon>
        <taxon>Pseudomonadota</taxon>
        <taxon>Gammaproteobacteria</taxon>
        <taxon>Pseudomonadales</taxon>
        <taxon>Pseudomonadaceae</taxon>
        <taxon>Pseudomonas</taxon>
    </lineage>
</organism>
<name>A0ABX8M457_9PSED</name>
<dbReference type="Pfam" id="PF02369">
    <property type="entry name" value="Big_1"/>
    <property type="match status" value="1"/>
</dbReference>
<dbReference type="EMBL" id="CP077073">
    <property type="protein sequence ID" value="QXH33332.1"/>
    <property type="molecule type" value="Genomic_DNA"/>
</dbReference>
<dbReference type="Pfam" id="PF03538">
    <property type="entry name" value="VRP1"/>
    <property type="match status" value="1"/>
</dbReference>
<evidence type="ECO:0000313" key="5">
    <source>
        <dbReference type="Proteomes" id="UP001047646"/>
    </source>
</evidence>
<dbReference type="PROSITE" id="PS51127">
    <property type="entry name" value="BIG1"/>
    <property type="match status" value="1"/>
</dbReference>
<gene>
    <name evidence="4" type="ORF">KSS95_14200</name>
</gene>
<accession>A0ABX8M457</accession>
<proteinExistence type="predicted"/>
<evidence type="ECO:0000259" key="3">
    <source>
        <dbReference type="PROSITE" id="PS51127"/>
    </source>
</evidence>
<feature type="domain" description="Big-1" evidence="3">
    <location>
        <begin position="1013"/>
        <end position="1111"/>
    </location>
</feature>
<keyword evidence="1" id="KW-0843">Virulence</keyword>
<sequence>MAKADDNRKELLGRVLKTLPGLPEMGDNQALVQDSMFNWQRADLGYLMARLPGLDAKQAKQLSERLNVAFFALMRRFREARLSAGSGQAAGQRKGLLAQPGAPVLEQLLGYGWNGQVQPGAIESTGSPVAWLVDLQLFMRELEQRANPRTAVKFAQRRPDVLALQLDERAVNRVVTQVEVVINMLKHAIAGDSASGTYDPIAVQNQLLEKRYPYQRFPYEFYTAQVKTVLTYNQFYISDLAAVGDIDAPYFIHPGGHARWSDTALVQYSGLGPILRGMLLDDPYFDEGVALHANRAQAQADARFFRENFGVQSYADLQTTQSFCQALNMDEGQMNALFALAEHTPIVSGNLQPAPTVKAAMQFGARFINSDGAQPVAVARPIKEEEEEEEGEGEEKEEDNDNYFLGLTPARCDRLNRLIRVANAMQLPFAQADQVLCAAIDAQRRGEPAGRRARVEATPLRIGTATLRALGLFQYLREQFACTAEDFATLLGDIAVYGPGETPSHFDRVFNFDDSLPLVLDDKPFSLAGSDDASRRTVQQLCRGLGLNMEGFRYLARAVMQFHQQPWLQRSVQTVSTLYRVTLLARLLGIGLIELLALLEVLSPDGRFIKQLTGQPHNTPYQSASHTDTVSVIHAVSQCVLWCREEGVKVSWLVEQLKPLEVLDVTPLEVRGLLLELATQVSPFRDIDKLLLEAGVPALQGKRWQTELGRVVDALGLVIRSGRGPQDFDPVLYEDFARREIQLVAMRELPEADVERVVELVLGVVLRVRTQQWELVQQSVSQLLKVDATLAVPILYWAAGTVHDLLAHAVEYVPAGRSSETMKDMLPLVRRMQRLKEVVVQFDLSPAMLSSLLSRPQRTRFSLLSLDLTLHTLYFLSRYTRCVRQARKGEDALLDYFRLIEELGPLSGNELRLVREAAAEEVADLLGWGINEVFDVARQASADGIVRNVAQLWMVVRIQQFCAKTGLSAASVMKLSRLSVHDNDQLHREAAQEMLASLERKVGDVASDPELRQSQLPECKPAKDYLIANPEATDATTITFTLLDRDGVAVSGLPVKWATNLGYLKGDQSTTDHNGVATIEFEGRSMMGVATITATYLLGRQVSTAVTVGFDADSLNVDDIENRPQAPWPLAGNRGTHLLRVRVMDRHDNSAADQKVIWTTDREDWTFRDSDGHTLTDHEGFSTVRLRGFSKGTGVVHCHCPDIEGSMQEVTVGFDDKPSVSAFILTTHAVAGEDMRVRAMLTGLDDKPAAGVVVSWGVPAGTVIKDEQSESDGSGWVWATLVASAAGTLTVTVSPEEGHADSAGRLQIDVLKDAANIEWVDPKTWPVRGGDDVVRYAVKVFSSDGKPVINFPVIFTPPGVPSDDVYVGPDGYARAQFVALPEPQSTMEMEGHLRKWQQDPADRHRFPSIPIVDALYARIEWFHESQRVGEGASFTLHEPEGDDVQTYYLDYILPIDHPVLELGERVHLVSGDGPSAGALGLTFDKGFGEWLDLEKGKPKLRWTITSRYKALKFQTTTRFAIRYEHAQEIVQCAITVVPAAEAPATARPR</sequence>
<evidence type="ECO:0000256" key="1">
    <source>
        <dbReference type="ARBA" id="ARBA00023026"/>
    </source>
</evidence>
<evidence type="ECO:0000256" key="2">
    <source>
        <dbReference type="SAM" id="MobiDB-lite"/>
    </source>
</evidence>
<evidence type="ECO:0000313" key="4">
    <source>
        <dbReference type="EMBL" id="QXH33332.1"/>
    </source>
</evidence>
<dbReference type="InterPro" id="IPR018003">
    <property type="entry name" value="Insecticidal_toxin/plasmid_vir"/>
</dbReference>
<feature type="compositionally biased region" description="Acidic residues" evidence="2">
    <location>
        <begin position="384"/>
        <end position="401"/>
    </location>
</feature>
<dbReference type="RefSeq" id="WP_217847711.1">
    <property type="nucleotide sequence ID" value="NZ_CP077073.1"/>
</dbReference>
<dbReference type="InterPro" id="IPR003344">
    <property type="entry name" value="Big_1_dom"/>
</dbReference>
<feature type="region of interest" description="Disordered" evidence="2">
    <location>
        <begin position="381"/>
        <end position="401"/>
    </location>
</feature>
<keyword evidence="5" id="KW-1185">Reference proteome</keyword>
<protein>
    <submittedName>
        <fullName evidence="4">Ig-like domain-containing protein</fullName>
    </submittedName>
</protein>